<accession>A0A427A9R8</accession>
<proteinExistence type="predicted"/>
<name>A0A427A9R8_ENSVE</name>
<organism evidence="1 2">
    <name type="scientific">Ensete ventricosum</name>
    <name type="common">Abyssinian banana</name>
    <name type="synonym">Musa ensete</name>
    <dbReference type="NCBI Taxonomy" id="4639"/>
    <lineage>
        <taxon>Eukaryota</taxon>
        <taxon>Viridiplantae</taxon>
        <taxon>Streptophyta</taxon>
        <taxon>Embryophyta</taxon>
        <taxon>Tracheophyta</taxon>
        <taxon>Spermatophyta</taxon>
        <taxon>Magnoliopsida</taxon>
        <taxon>Liliopsida</taxon>
        <taxon>Zingiberales</taxon>
        <taxon>Musaceae</taxon>
        <taxon>Ensete</taxon>
    </lineage>
</organism>
<evidence type="ECO:0000313" key="2">
    <source>
        <dbReference type="Proteomes" id="UP000287651"/>
    </source>
</evidence>
<protein>
    <submittedName>
        <fullName evidence="1">Uncharacterized protein</fullName>
    </submittedName>
</protein>
<gene>
    <name evidence="1" type="ORF">B296_00023299</name>
</gene>
<dbReference type="Proteomes" id="UP000287651">
    <property type="component" value="Unassembled WGS sequence"/>
</dbReference>
<sequence length="108" mass="12152">MTVSGVGCSKDVATIGRRRTTECTTVAKEDSCSMERETAAGRVHFDAGHDQSNWQQKIVAGCDVDTLQRKITIGSIFAAKDRYWLRSRRMAARGHCWQYCAVRDVCYD</sequence>
<dbReference type="AlphaFoldDB" id="A0A427A9R8"/>
<evidence type="ECO:0000313" key="1">
    <source>
        <dbReference type="EMBL" id="RRT72963.1"/>
    </source>
</evidence>
<dbReference type="EMBL" id="AMZH03003237">
    <property type="protein sequence ID" value="RRT72963.1"/>
    <property type="molecule type" value="Genomic_DNA"/>
</dbReference>
<reference evidence="1 2" key="1">
    <citation type="journal article" date="2014" name="Agronomy (Basel)">
        <title>A Draft Genome Sequence for Ensete ventricosum, the Drought-Tolerant Tree Against Hunger.</title>
        <authorList>
            <person name="Harrison J."/>
            <person name="Moore K.A."/>
            <person name="Paszkiewicz K."/>
            <person name="Jones T."/>
            <person name="Grant M."/>
            <person name="Ambacheew D."/>
            <person name="Muzemil S."/>
            <person name="Studholme D.J."/>
        </authorList>
    </citation>
    <scope>NUCLEOTIDE SEQUENCE [LARGE SCALE GENOMIC DNA]</scope>
</reference>
<comment type="caution">
    <text evidence="1">The sequence shown here is derived from an EMBL/GenBank/DDBJ whole genome shotgun (WGS) entry which is preliminary data.</text>
</comment>